<organism evidence="3 4">
    <name type="scientific">Aspergillus sclerotialis</name>
    <dbReference type="NCBI Taxonomy" id="2070753"/>
    <lineage>
        <taxon>Eukaryota</taxon>
        <taxon>Fungi</taxon>
        <taxon>Dikarya</taxon>
        <taxon>Ascomycota</taxon>
        <taxon>Pezizomycotina</taxon>
        <taxon>Eurotiomycetes</taxon>
        <taxon>Eurotiomycetidae</taxon>
        <taxon>Eurotiales</taxon>
        <taxon>Aspergillaceae</taxon>
        <taxon>Aspergillus</taxon>
        <taxon>Aspergillus subgen. Polypaecilum</taxon>
    </lineage>
</organism>
<evidence type="ECO:0000256" key="1">
    <source>
        <dbReference type="ARBA" id="ARBA00022801"/>
    </source>
</evidence>
<comment type="caution">
    <text evidence="3">The sequence shown here is derived from an EMBL/GenBank/DDBJ whole genome shotgun (WGS) entry which is preliminary data.</text>
</comment>
<dbReference type="OrthoDB" id="414698at2759"/>
<dbReference type="GO" id="GO:0005737">
    <property type="term" value="C:cytoplasm"/>
    <property type="evidence" value="ECO:0007669"/>
    <property type="project" value="TreeGrafter"/>
</dbReference>
<proteinExistence type="predicted"/>
<evidence type="ECO:0000313" key="4">
    <source>
        <dbReference type="Proteomes" id="UP000266188"/>
    </source>
</evidence>
<protein>
    <submittedName>
        <fullName evidence="3">Serine hydrolase FSH1</fullName>
    </submittedName>
</protein>
<keyword evidence="4" id="KW-1185">Reference proteome</keyword>
<sequence length="231" mass="25633">MRFFCLHGRGTNSKIFELQTDQPEKLREELHDHEFVFIDGAIPTEPSGGATAVADQFYGYISDPVNTSQCRDLVAGLVDYVQSEGPFDAVMGFSEGGVIAAMLLIEDSRHPFAGFKCGIFFSSALPLDPDVARTDSLRCIDPEADGVVIRVPITVVVEENLIRLRNLSPLANLWRQEDAQEALVQICDEDLREVVRLDIGHQVPGSRSRDGLLETVQAIERTIERAVDRFS</sequence>
<gene>
    <name evidence="3" type="ORF">PHISCL_05093</name>
</gene>
<dbReference type="InterPro" id="IPR029058">
    <property type="entry name" value="AB_hydrolase_fold"/>
</dbReference>
<dbReference type="AlphaFoldDB" id="A0A3A2ZHJ6"/>
<accession>A0A3A2ZHJ6</accession>
<dbReference type="GO" id="GO:0016787">
    <property type="term" value="F:hydrolase activity"/>
    <property type="evidence" value="ECO:0007669"/>
    <property type="project" value="UniProtKB-KW"/>
</dbReference>
<dbReference type="STRING" id="2070753.A0A3A2ZHJ6"/>
<dbReference type="EMBL" id="MVGC01000161">
    <property type="protein sequence ID" value="RJE22582.1"/>
    <property type="molecule type" value="Genomic_DNA"/>
</dbReference>
<dbReference type="Proteomes" id="UP000266188">
    <property type="component" value="Unassembled WGS sequence"/>
</dbReference>
<feature type="domain" description="Serine hydrolase" evidence="2">
    <location>
        <begin position="2"/>
        <end position="207"/>
    </location>
</feature>
<evidence type="ECO:0000259" key="2">
    <source>
        <dbReference type="Pfam" id="PF03959"/>
    </source>
</evidence>
<name>A0A3A2ZHJ6_9EURO</name>
<evidence type="ECO:0000313" key="3">
    <source>
        <dbReference type="EMBL" id="RJE22582.1"/>
    </source>
</evidence>
<dbReference type="Pfam" id="PF03959">
    <property type="entry name" value="FSH1"/>
    <property type="match status" value="1"/>
</dbReference>
<dbReference type="PANTHER" id="PTHR48070">
    <property type="entry name" value="ESTERASE OVCA2"/>
    <property type="match status" value="1"/>
</dbReference>
<reference evidence="4" key="1">
    <citation type="submission" date="2017-02" db="EMBL/GenBank/DDBJ databases">
        <authorList>
            <person name="Tafer H."/>
            <person name="Lopandic K."/>
        </authorList>
    </citation>
    <scope>NUCLEOTIDE SEQUENCE [LARGE SCALE GENOMIC DNA]</scope>
    <source>
        <strain evidence="4">CBS 366.77</strain>
    </source>
</reference>
<dbReference type="PANTHER" id="PTHR48070:SF6">
    <property type="entry name" value="ESTERASE OVCA2"/>
    <property type="match status" value="1"/>
</dbReference>
<dbReference type="GO" id="GO:0019748">
    <property type="term" value="P:secondary metabolic process"/>
    <property type="evidence" value="ECO:0007669"/>
    <property type="project" value="TreeGrafter"/>
</dbReference>
<dbReference type="InterPro" id="IPR050593">
    <property type="entry name" value="LovG"/>
</dbReference>
<dbReference type="SUPFAM" id="SSF53474">
    <property type="entry name" value="alpha/beta-Hydrolases"/>
    <property type="match status" value="1"/>
</dbReference>
<dbReference type="Gene3D" id="3.40.50.1820">
    <property type="entry name" value="alpha/beta hydrolase"/>
    <property type="match status" value="1"/>
</dbReference>
<dbReference type="GO" id="GO:0005634">
    <property type="term" value="C:nucleus"/>
    <property type="evidence" value="ECO:0007669"/>
    <property type="project" value="TreeGrafter"/>
</dbReference>
<dbReference type="InterPro" id="IPR005645">
    <property type="entry name" value="FSH-like_dom"/>
</dbReference>
<keyword evidence="1 3" id="KW-0378">Hydrolase</keyword>